<organism evidence="1">
    <name type="scientific">uncultured Caudovirales phage</name>
    <dbReference type="NCBI Taxonomy" id="2100421"/>
    <lineage>
        <taxon>Viruses</taxon>
        <taxon>Duplodnaviria</taxon>
        <taxon>Heunggongvirae</taxon>
        <taxon>Uroviricota</taxon>
        <taxon>Caudoviricetes</taxon>
        <taxon>Peduoviridae</taxon>
        <taxon>Maltschvirus</taxon>
        <taxon>Maltschvirus maltsch</taxon>
    </lineage>
</organism>
<evidence type="ECO:0000313" key="2">
    <source>
        <dbReference type="EMBL" id="CAB4134316.1"/>
    </source>
</evidence>
<dbReference type="EMBL" id="LR796281">
    <property type="protein sequence ID" value="CAB4134316.1"/>
    <property type="molecule type" value="Genomic_DNA"/>
</dbReference>
<sequence>MIGYKLTTEQKNAIQGQFYNDNCFFNCVQDINNDWFLFLSNDDIIQINNTEFDFLISLPEFEYIPPIIVNLFI</sequence>
<name>A0A6J5L403_9CAUD</name>
<protein>
    <submittedName>
        <fullName evidence="1">Uncharacterized protein</fullName>
    </submittedName>
</protein>
<gene>
    <name evidence="1" type="ORF">UFOVP104_9</name>
    <name evidence="2" type="ORF">UFOVP271_44</name>
</gene>
<accession>A0A6J5L403</accession>
<evidence type="ECO:0000313" key="1">
    <source>
        <dbReference type="EMBL" id="CAB4127993.1"/>
    </source>
</evidence>
<dbReference type="EMBL" id="LR796219">
    <property type="protein sequence ID" value="CAB4127993.1"/>
    <property type="molecule type" value="Genomic_DNA"/>
</dbReference>
<proteinExistence type="predicted"/>
<reference evidence="1" key="1">
    <citation type="submission" date="2020-04" db="EMBL/GenBank/DDBJ databases">
        <authorList>
            <person name="Chiriac C."/>
            <person name="Salcher M."/>
            <person name="Ghai R."/>
            <person name="Kavagutti S V."/>
        </authorList>
    </citation>
    <scope>NUCLEOTIDE SEQUENCE</scope>
</reference>